<feature type="transmembrane region" description="Helical" evidence="1">
    <location>
        <begin position="20"/>
        <end position="38"/>
    </location>
</feature>
<evidence type="ECO:0000313" key="3">
    <source>
        <dbReference type="Proteomes" id="UP000251889"/>
    </source>
</evidence>
<dbReference type="RefSeq" id="WP_112750088.1">
    <property type="nucleotide sequence ID" value="NZ_QMFY01000029.1"/>
</dbReference>
<protein>
    <submittedName>
        <fullName evidence="2">Uncharacterized protein</fullName>
    </submittedName>
</protein>
<sequence length="75" mass="8235">MKTTSNIQQQYSSSKASGHVLMVMTGIFIAVICSFVLAKEMNSRREEASITKPVAVTSVFDFQVRTSISIGSLFK</sequence>
<keyword evidence="3" id="KW-1185">Reference proteome</keyword>
<evidence type="ECO:0000256" key="1">
    <source>
        <dbReference type="SAM" id="Phobius"/>
    </source>
</evidence>
<keyword evidence="1" id="KW-0472">Membrane</keyword>
<keyword evidence="1" id="KW-1133">Transmembrane helix</keyword>
<gene>
    <name evidence="2" type="ORF">DQQ10_27075</name>
</gene>
<organism evidence="2 3">
    <name type="scientific">Pseudochryseolinea flava</name>
    <dbReference type="NCBI Taxonomy" id="2059302"/>
    <lineage>
        <taxon>Bacteria</taxon>
        <taxon>Pseudomonadati</taxon>
        <taxon>Bacteroidota</taxon>
        <taxon>Cytophagia</taxon>
        <taxon>Cytophagales</taxon>
        <taxon>Fulvivirgaceae</taxon>
        <taxon>Pseudochryseolinea</taxon>
    </lineage>
</organism>
<name>A0A364XUS2_9BACT</name>
<dbReference type="AlphaFoldDB" id="A0A364XUS2"/>
<keyword evidence="1" id="KW-0812">Transmembrane</keyword>
<proteinExistence type="predicted"/>
<dbReference type="Proteomes" id="UP000251889">
    <property type="component" value="Unassembled WGS sequence"/>
</dbReference>
<dbReference type="EMBL" id="QMFY01000029">
    <property type="protein sequence ID" value="RAV97704.1"/>
    <property type="molecule type" value="Genomic_DNA"/>
</dbReference>
<accession>A0A364XUS2</accession>
<comment type="caution">
    <text evidence="2">The sequence shown here is derived from an EMBL/GenBank/DDBJ whole genome shotgun (WGS) entry which is preliminary data.</text>
</comment>
<reference evidence="2 3" key="1">
    <citation type="submission" date="2018-06" db="EMBL/GenBank/DDBJ databases">
        <title>Chryseolinea flavus sp. nov., a member of the phylum Bacteroidetes isolated from soil.</title>
        <authorList>
            <person name="Li Y."/>
            <person name="Wang J."/>
        </authorList>
    </citation>
    <scope>NUCLEOTIDE SEQUENCE [LARGE SCALE GENOMIC DNA]</scope>
    <source>
        <strain evidence="2 3">SDU1-6</strain>
    </source>
</reference>
<evidence type="ECO:0000313" key="2">
    <source>
        <dbReference type="EMBL" id="RAV97704.1"/>
    </source>
</evidence>